<evidence type="ECO:0000256" key="1">
    <source>
        <dbReference type="ARBA" id="ARBA00004651"/>
    </source>
</evidence>
<dbReference type="GO" id="GO:0005886">
    <property type="term" value="C:plasma membrane"/>
    <property type="evidence" value="ECO:0007669"/>
    <property type="project" value="UniProtKB-SubCell"/>
</dbReference>
<dbReference type="EMBL" id="RKRA01000001">
    <property type="protein sequence ID" value="RPF28487.1"/>
    <property type="molecule type" value="Genomic_DNA"/>
</dbReference>
<evidence type="ECO:0000313" key="9">
    <source>
        <dbReference type="EMBL" id="RPF28487.1"/>
    </source>
</evidence>
<feature type="transmembrane region" description="Helical" evidence="7">
    <location>
        <begin position="678"/>
        <end position="700"/>
    </location>
</feature>
<sequence length="753" mass="78917">MFDRLGRLVTRHPRSVVLLWTLVSLAALLVAFTGLGGDSLFDRLRTGEPTVPGSESQRAREILEGDRESGDQVTLLVEGADLTDTERTAAIAEALAPAHADLTAIDGVDQVVDAFLLPEGLANPAAAGLVSSAQDGFLVAVTLDPGLDDDEAALAHDAVVERLEQVPADLAGVAPDARGTTSSNEIIAGEIVEQVEEDLVTGEAVALPVSLLIMVVVFGGFLAASLPLMGAVASIFAGLGVLLVMSYGVDIDSFVINVVTVLGLGLSIDYGLLIVSRFREEAHRLVGDGAEPVAVQARRRRHRRNPLVVQAVRATVATAGRTVLFSAVTVAFAISGLLLLRPDVLRSIGAAAVAVVILAVFTAVVFVPAVIVLLGERLLRPSALRRVPGLRVLVRGLGDVAPAEGFFSRLARGVHRHPWLVLIGVVALLATLASPVLGLTMRNSTTELLPSDSDQRDYIAVLGEDYPAAAAADVLVVADTEAAGAAGLAEDVGGLPGVTEVRGPVPVDDRAVLEVFVDAEDAGGPEATTVVRDIRALDPGFETWVAGQAANQADFNDAIVEGLPLAGGIIVLAIFVLLFLMTGSLLVPLKALVINLFSLAASLGVTVWVFQEGHGADLLGFTPVAGLESYVVAIAVAFGFGLAMDYEVFLLSRIKEFWDLGYDNDAAVEHGLQRSGRIITSAALVIISVFAGFAAGDLIVIKQAGVALALTVLIDATLVRMLLVPATMTLLGRWNWWAPAPMRALYDRLKIVH</sequence>
<dbReference type="Gene3D" id="1.20.1640.10">
    <property type="entry name" value="Multidrug efflux transporter AcrB transmembrane domain"/>
    <property type="match status" value="2"/>
</dbReference>
<dbReference type="Proteomes" id="UP000280726">
    <property type="component" value="Unassembled WGS sequence"/>
</dbReference>
<gene>
    <name evidence="9" type="ORF">EDD32_3014</name>
</gene>
<protein>
    <submittedName>
        <fullName evidence="9">RND superfamily putative drug exporter</fullName>
    </submittedName>
</protein>
<dbReference type="SUPFAM" id="SSF82866">
    <property type="entry name" value="Multidrug efflux transporter AcrB transmembrane domain"/>
    <property type="match status" value="2"/>
</dbReference>
<comment type="subcellular location">
    <subcellularLocation>
        <location evidence="1">Cell membrane</location>
        <topology evidence="1">Multi-pass membrane protein</topology>
    </subcellularLocation>
</comment>
<evidence type="ECO:0000259" key="8">
    <source>
        <dbReference type="PROSITE" id="PS50156"/>
    </source>
</evidence>
<dbReference type="PANTHER" id="PTHR33406">
    <property type="entry name" value="MEMBRANE PROTEIN MJ1562-RELATED"/>
    <property type="match status" value="1"/>
</dbReference>
<feature type="transmembrane region" description="Helical" evidence="7">
    <location>
        <begin position="254"/>
        <end position="275"/>
    </location>
</feature>
<evidence type="ECO:0000256" key="3">
    <source>
        <dbReference type="ARBA" id="ARBA00022475"/>
    </source>
</evidence>
<organism evidence="9 10">
    <name type="scientific">Georgenia muralis</name>
    <dbReference type="NCBI Taxonomy" id="154117"/>
    <lineage>
        <taxon>Bacteria</taxon>
        <taxon>Bacillati</taxon>
        <taxon>Actinomycetota</taxon>
        <taxon>Actinomycetes</taxon>
        <taxon>Micrococcales</taxon>
        <taxon>Bogoriellaceae</taxon>
        <taxon>Georgenia</taxon>
    </lineage>
</organism>
<feature type="transmembrane region" description="Helical" evidence="7">
    <location>
        <begin position="419"/>
        <end position="441"/>
    </location>
</feature>
<name>A0A3N4Z885_9MICO</name>
<keyword evidence="3" id="KW-1003">Cell membrane</keyword>
<evidence type="ECO:0000313" key="10">
    <source>
        <dbReference type="Proteomes" id="UP000280726"/>
    </source>
</evidence>
<keyword evidence="4 7" id="KW-0812">Transmembrane</keyword>
<comment type="similarity">
    <text evidence="2">Belongs to the resistance-nodulation-cell division (RND) (TC 2.A.6) family. MmpL subfamily.</text>
</comment>
<evidence type="ECO:0000256" key="4">
    <source>
        <dbReference type="ARBA" id="ARBA00022692"/>
    </source>
</evidence>
<feature type="transmembrane region" description="Helical" evidence="7">
    <location>
        <begin position="205"/>
        <end position="224"/>
    </location>
</feature>
<feature type="transmembrane region" description="Helical" evidence="7">
    <location>
        <begin position="630"/>
        <end position="651"/>
    </location>
</feature>
<evidence type="ECO:0000256" key="7">
    <source>
        <dbReference type="SAM" id="Phobius"/>
    </source>
</evidence>
<keyword evidence="5 7" id="KW-1133">Transmembrane helix</keyword>
<feature type="domain" description="SSD" evidence="8">
    <location>
        <begin position="228"/>
        <end position="373"/>
    </location>
</feature>
<accession>A0A3N4Z885</accession>
<feature type="transmembrane region" description="Helical" evidence="7">
    <location>
        <begin position="323"/>
        <end position="342"/>
    </location>
</feature>
<dbReference type="RefSeq" id="WP_246006157.1">
    <property type="nucleotide sequence ID" value="NZ_RKRA01000001.1"/>
</dbReference>
<dbReference type="PROSITE" id="PS50156">
    <property type="entry name" value="SSD"/>
    <property type="match status" value="1"/>
</dbReference>
<evidence type="ECO:0000256" key="2">
    <source>
        <dbReference type="ARBA" id="ARBA00010157"/>
    </source>
</evidence>
<dbReference type="Pfam" id="PF03176">
    <property type="entry name" value="MMPL"/>
    <property type="match status" value="2"/>
</dbReference>
<dbReference type="PANTHER" id="PTHR33406:SF11">
    <property type="entry name" value="MEMBRANE PROTEIN SCO6666-RELATED"/>
    <property type="match status" value="1"/>
</dbReference>
<feature type="transmembrane region" description="Helical" evidence="7">
    <location>
        <begin position="562"/>
        <end position="580"/>
    </location>
</feature>
<keyword evidence="10" id="KW-1185">Reference proteome</keyword>
<proteinExistence type="inferred from homology"/>
<feature type="transmembrane region" description="Helical" evidence="7">
    <location>
        <begin position="592"/>
        <end position="610"/>
    </location>
</feature>
<dbReference type="InterPro" id="IPR004869">
    <property type="entry name" value="MMPL_dom"/>
</dbReference>
<evidence type="ECO:0000256" key="6">
    <source>
        <dbReference type="ARBA" id="ARBA00023136"/>
    </source>
</evidence>
<keyword evidence="6 7" id="KW-0472">Membrane</keyword>
<comment type="caution">
    <text evidence="9">The sequence shown here is derived from an EMBL/GenBank/DDBJ whole genome shotgun (WGS) entry which is preliminary data.</text>
</comment>
<dbReference type="InterPro" id="IPR000731">
    <property type="entry name" value="SSD"/>
</dbReference>
<feature type="transmembrane region" description="Helical" evidence="7">
    <location>
        <begin position="348"/>
        <end position="375"/>
    </location>
</feature>
<dbReference type="InterPro" id="IPR050545">
    <property type="entry name" value="Mycobact_MmpL"/>
</dbReference>
<dbReference type="AlphaFoldDB" id="A0A3N4Z885"/>
<reference evidence="9 10" key="1">
    <citation type="submission" date="2018-11" db="EMBL/GenBank/DDBJ databases">
        <title>Sequencing the genomes of 1000 actinobacteria strains.</title>
        <authorList>
            <person name="Klenk H.-P."/>
        </authorList>
    </citation>
    <scope>NUCLEOTIDE SEQUENCE [LARGE SCALE GENOMIC DNA]</scope>
    <source>
        <strain evidence="9 10">DSM 14418</strain>
    </source>
</reference>
<evidence type="ECO:0000256" key="5">
    <source>
        <dbReference type="ARBA" id="ARBA00022989"/>
    </source>
</evidence>